<evidence type="ECO:0000256" key="2">
    <source>
        <dbReference type="ARBA" id="ARBA00022527"/>
    </source>
</evidence>
<feature type="domain" description="Protein kinase" evidence="9">
    <location>
        <begin position="48"/>
        <end position="305"/>
    </location>
</feature>
<dbReference type="InterPro" id="IPR000719">
    <property type="entry name" value="Prot_kinase_dom"/>
</dbReference>
<comment type="catalytic activity">
    <reaction evidence="7">
        <text>L-threonyl-[protein] + ATP = O-phospho-L-threonyl-[protein] + ADP + H(+)</text>
        <dbReference type="Rhea" id="RHEA:46608"/>
        <dbReference type="Rhea" id="RHEA-COMP:11060"/>
        <dbReference type="Rhea" id="RHEA-COMP:11605"/>
        <dbReference type="ChEBI" id="CHEBI:15378"/>
        <dbReference type="ChEBI" id="CHEBI:30013"/>
        <dbReference type="ChEBI" id="CHEBI:30616"/>
        <dbReference type="ChEBI" id="CHEBI:61977"/>
        <dbReference type="ChEBI" id="CHEBI:456216"/>
        <dbReference type="EC" id="2.7.11.1"/>
    </reaction>
</comment>
<dbReference type="Gene3D" id="1.10.510.10">
    <property type="entry name" value="Transferase(Phosphotransferase) domain 1"/>
    <property type="match status" value="1"/>
</dbReference>
<dbReference type="SUPFAM" id="SSF56112">
    <property type="entry name" value="Protein kinase-like (PK-like)"/>
    <property type="match status" value="1"/>
</dbReference>
<dbReference type="InterPro" id="IPR008271">
    <property type="entry name" value="Ser/Thr_kinase_AS"/>
</dbReference>
<dbReference type="InterPro" id="IPR050588">
    <property type="entry name" value="WNK_Ser-Thr_kinase"/>
</dbReference>
<dbReference type="Pfam" id="PF12202">
    <property type="entry name" value="OSR1_C"/>
    <property type="match status" value="1"/>
</dbReference>
<keyword evidence="5" id="KW-0418">Kinase</keyword>
<dbReference type="InterPro" id="IPR011009">
    <property type="entry name" value="Kinase-like_dom_sf"/>
</dbReference>
<evidence type="ECO:0000256" key="6">
    <source>
        <dbReference type="ARBA" id="ARBA00022840"/>
    </source>
</evidence>
<keyword evidence="2" id="KW-0723">Serine/threonine-protein kinase</keyword>
<dbReference type="EC" id="2.7.11.1" evidence="1"/>
<dbReference type="PROSITE" id="PS00108">
    <property type="entry name" value="PROTEIN_KINASE_ST"/>
    <property type="match status" value="1"/>
</dbReference>
<evidence type="ECO:0000256" key="1">
    <source>
        <dbReference type="ARBA" id="ARBA00012513"/>
    </source>
</evidence>
<evidence type="ECO:0000256" key="8">
    <source>
        <dbReference type="ARBA" id="ARBA00048679"/>
    </source>
</evidence>
<dbReference type="Gene3D" id="3.10.20.90">
    <property type="entry name" value="Phosphatidylinositol 3-kinase Catalytic Subunit, Chain A, domain 1"/>
    <property type="match status" value="1"/>
</dbReference>
<name>A0AAD3TF12_NEPGR</name>
<dbReference type="FunFam" id="3.30.200.20:FF:000075">
    <property type="entry name" value="Probable serine/threonine-protein kinase WNK1"/>
    <property type="match status" value="1"/>
</dbReference>
<proteinExistence type="predicted"/>
<dbReference type="PANTHER" id="PTHR13902">
    <property type="entry name" value="SERINE/THREONINE-PROTEIN KINASE WNK WITH NO LYSINE -RELATED"/>
    <property type="match status" value="1"/>
</dbReference>
<dbReference type="Pfam" id="PF00069">
    <property type="entry name" value="Pkinase"/>
    <property type="match status" value="1"/>
</dbReference>
<evidence type="ECO:0000256" key="5">
    <source>
        <dbReference type="ARBA" id="ARBA00022777"/>
    </source>
</evidence>
<dbReference type="EMBL" id="BSYO01000035">
    <property type="protein sequence ID" value="GMH28835.1"/>
    <property type="molecule type" value="Genomic_DNA"/>
</dbReference>
<dbReference type="GO" id="GO:0004674">
    <property type="term" value="F:protein serine/threonine kinase activity"/>
    <property type="evidence" value="ECO:0007669"/>
    <property type="project" value="UniProtKB-KW"/>
</dbReference>
<dbReference type="Proteomes" id="UP001279734">
    <property type="component" value="Unassembled WGS sequence"/>
</dbReference>
<sequence length="545" mass="60986">MVFFYNSFGQYSSSFAVNSMKSDLTFLNSKMDSDDPDIAERDPSGRYIKYNEILGKGAFKTVYKAFDVIDGIEVAWNQVKIDEILHSPEQLERLYSEIHLLKSLKHGNIIKCYYSWVDDVRKTINMITELFTSGSLRKYRKKHKHVDMKAIKNWARQILCGLQYLHCHNPPIIHRDLKCDNVFINGNTGEVKIGDLGLAVVMQQPTAHTVIGTPEFMAPELYEEEYNELVDVYSFGMCMLEMITCEYPYIECKNLAQIYKKVTSGIKPASLSKVTDPQVKQFIEKCLLPASMRSPAVELLKDPFFLTGNPCNRSPSCDIISELICSSNPNSHLMVIDCDGKKNAPCITTNSSEAPRSSTMELVKVNNVNCFKLRGKKENDDSIALTLQIADLHGKRKKNIHFVFYLQTDTTISIAHEMVEELNLSNNDAVLIGGLMDNLIRGLITEHKTPLESEDSSISENDPDSMIHPEKSGIVTVSSARGVNKQLAQGSVVSQMPVECDLAVSLETCGSGISTFCKYANSGAFDNLSSWSSTFCGSSWQRSAQ</sequence>
<dbReference type="AlphaFoldDB" id="A0AAD3TF12"/>
<comment type="catalytic activity">
    <reaction evidence="8">
        <text>L-seryl-[protein] + ATP = O-phospho-L-seryl-[protein] + ADP + H(+)</text>
        <dbReference type="Rhea" id="RHEA:17989"/>
        <dbReference type="Rhea" id="RHEA-COMP:9863"/>
        <dbReference type="Rhea" id="RHEA-COMP:11604"/>
        <dbReference type="ChEBI" id="CHEBI:15378"/>
        <dbReference type="ChEBI" id="CHEBI:29999"/>
        <dbReference type="ChEBI" id="CHEBI:30616"/>
        <dbReference type="ChEBI" id="CHEBI:83421"/>
        <dbReference type="ChEBI" id="CHEBI:456216"/>
        <dbReference type="EC" id="2.7.11.1"/>
    </reaction>
</comment>
<dbReference type="InterPro" id="IPR024678">
    <property type="entry name" value="Kinase_OSR1/WNK_CCT"/>
</dbReference>
<protein>
    <recommendedName>
        <fullName evidence="1">non-specific serine/threonine protein kinase</fullName>
        <ecNumber evidence="1">2.7.11.1</ecNumber>
    </recommendedName>
</protein>
<dbReference type="CDD" id="cd13983">
    <property type="entry name" value="STKc_WNK"/>
    <property type="match status" value="1"/>
</dbReference>
<keyword evidence="6" id="KW-0067">ATP-binding</keyword>
<evidence type="ECO:0000256" key="4">
    <source>
        <dbReference type="ARBA" id="ARBA00022741"/>
    </source>
</evidence>
<organism evidence="10 11">
    <name type="scientific">Nepenthes gracilis</name>
    <name type="common">Slender pitcher plant</name>
    <dbReference type="NCBI Taxonomy" id="150966"/>
    <lineage>
        <taxon>Eukaryota</taxon>
        <taxon>Viridiplantae</taxon>
        <taxon>Streptophyta</taxon>
        <taxon>Embryophyta</taxon>
        <taxon>Tracheophyta</taxon>
        <taxon>Spermatophyta</taxon>
        <taxon>Magnoliopsida</taxon>
        <taxon>eudicotyledons</taxon>
        <taxon>Gunneridae</taxon>
        <taxon>Pentapetalae</taxon>
        <taxon>Caryophyllales</taxon>
        <taxon>Nepenthaceae</taxon>
        <taxon>Nepenthes</taxon>
    </lineage>
</organism>
<dbReference type="FunFam" id="1.10.510.10:FF:000046">
    <property type="entry name" value="probable serine/threonine-protein kinase WNK9"/>
    <property type="match status" value="1"/>
</dbReference>
<dbReference type="GO" id="GO:0005524">
    <property type="term" value="F:ATP binding"/>
    <property type="evidence" value="ECO:0007669"/>
    <property type="project" value="UniProtKB-KW"/>
</dbReference>
<dbReference type="SMART" id="SM00220">
    <property type="entry name" value="S_TKc"/>
    <property type="match status" value="1"/>
</dbReference>
<gene>
    <name evidence="10" type="ORF">Nepgr_030678</name>
</gene>
<dbReference type="Gene3D" id="3.30.200.20">
    <property type="entry name" value="Phosphorylase Kinase, domain 1"/>
    <property type="match status" value="1"/>
</dbReference>
<keyword evidence="3" id="KW-0808">Transferase</keyword>
<keyword evidence="11" id="KW-1185">Reference proteome</keyword>
<reference evidence="10" key="1">
    <citation type="submission" date="2023-05" db="EMBL/GenBank/DDBJ databases">
        <title>Nepenthes gracilis genome sequencing.</title>
        <authorList>
            <person name="Fukushima K."/>
        </authorList>
    </citation>
    <scope>NUCLEOTIDE SEQUENCE</scope>
    <source>
        <strain evidence="10">SING2019-196</strain>
    </source>
</reference>
<evidence type="ECO:0000313" key="11">
    <source>
        <dbReference type="Proteomes" id="UP001279734"/>
    </source>
</evidence>
<evidence type="ECO:0000259" key="9">
    <source>
        <dbReference type="PROSITE" id="PS50011"/>
    </source>
</evidence>
<evidence type="ECO:0000256" key="7">
    <source>
        <dbReference type="ARBA" id="ARBA00047899"/>
    </source>
</evidence>
<accession>A0AAD3TF12</accession>
<keyword evidence="4" id="KW-0547">Nucleotide-binding</keyword>
<dbReference type="PROSITE" id="PS50011">
    <property type="entry name" value="PROTEIN_KINASE_DOM"/>
    <property type="match status" value="1"/>
</dbReference>
<evidence type="ECO:0000256" key="3">
    <source>
        <dbReference type="ARBA" id="ARBA00022679"/>
    </source>
</evidence>
<comment type="caution">
    <text evidence="10">The sequence shown here is derived from an EMBL/GenBank/DDBJ whole genome shotgun (WGS) entry which is preliminary data.</text>
</comment>
<evidence type="ECO:0000313" key="10">
    <source>
        <dbReference type="EMBL" id="GMH28835.1"/>
    </source>
</evidence>